<dbReference type="EMBL" id="JBHUOK010000021">
    <property type="protein sequence ID" value="MFD2789327.1"/>
    <property type="molecule type" value="Genomic_DNA"/>
</dbReference>
<sequence length="986" mass="109088">MQRNLTLLIFFLFLNGIDAQITLTHNIGNSPIKTGMTSCQYEEAWSRAFTLSDFGISTADQFIITTGQVAISNSYDGAQLVFNFYSLNSETPGRNPQRISYGNVVLAPEIGDTPEIVQINFSTPITIPAGVERILVEVTQMDDIYNDEYKEVLIAGTEFDNDTSWFKGCREYYTPIPTENLSTPVPHANFFINVTGKIQNIASSGSSVTLSHNVCDDIIETSIHSCTSSYIYWARDFYLEDFGISTNEEFVITSGQVGVNKVGWLPEISFNVYAIDDNFPSSFSETDLIGSSQYQQLSPNIDRNSRIINVDFDTAVVVPAGVERILVEVHKGIVYGDGVAFIAGSTQDTGISWQRGCVTGGPHSTEYVSTEDFGRPDAKFYINVTGDVNHVTNDFSLNISNVCSEFLKEFSVAPTGSIASITWDFGDPASGGNNTSTDASPFHDFSTEGTYTITATVISSDGNAEVLTETINVKEPPNAYGIDNIYACEDSFNTGISSSFNLAQVTQQILRGQNNMTVTFIDGSGNEFTTLSSPFTNTIKDRETIGVRVAHNNNLCCYSETTFDLIVNPVPDLSAVSDLLMCSNEANGFATFDLEQVQNDILGNNNATSVSFFRENGNQIQAPLNAIKNQTINEEKITVRAFGSVGNCYEETPLVLRTSSQPQLNMQPPVYACDKGNGFGNFDLSKIESEIIGNQVGLKLSYFDTTGAELPSPLSTSYENKVSWKETITVRAENSMNTLCYAETSFDVIVNELPTTMLESSYYLCHLEPSLPIQIENNFDYYSWSFEDNSIISDTHKVDLINAGSYTLTLGKITNGVYCEKNFNFEFIKSSPPTITEVKHKGLSDTNFIEIIASGNGDFEYSLDGINFKKSNYFFNIIGGTYTALVRDKNGCGEDVEEVTILDYPKFFTPNNDGQNDYWQIYGIDQFPSSRIFIYDRYGKLLVQLSSNDLGWDGLFNGREMVSSDYWFKANLGEGTIFSGHFTLKR</sequence>
<dbReference type="PROSITE" id="PS50093">
    <property type="entry name" value="PKD"/>
    <property type="match status" value="1"/>
</dbReference>
<dbReference type="Pfam" id="PF18911">
    <property type="entry name" value="PKD_4"/>
    <property type="match status" value="1"/>
</dbReference>
<name>A0ABW5VCC9_9FLAO</name>
<organism evidence="2 3">
    <name type="scientific">Arenibacter antarcticus</name>
    <dbReference type="NCBI Taxonomy" id="2040469"/>
    <lineage>
        <taxon>Bacteria</taxon>
        <taxon>Pseudomonadati</taxon>
        <taxon>Bacteroidota</taxon>
        <taxon>Flavobacteriia</taxon>
        <taxon>Flavobacteriales</taxon>
        <taxon>Flavobacteriaceae</taxon>
        <taxon>Arenibacter</taxon>
    </lineage>
</organism>
<dbReference type="RefSeq" id="WP_251808043.1">
    <property type="nucleotide sequence ID" value="NZ_CP166679.1"/>
</dbReference>
<dbReference type="InterPro" id="IPR026341">
    <property type="entry name" value="T9SS_type_B"/>
</dbReference>
<dbReference type="SMART" id="SM00089">
    <property type="entry name" value="PKD"/>
    <property type="match status" value="1"/>
</dbReference>
<keyword evidence="3" id="KW-1185">Reference proteome</keyword>
<gene>
    <name evidence="2" type="ORF">ACFS1K_06120</name>
</gene>
<dbReference type="InterPro" id="IPR013783">
    <property type="entry name" value="Ig-like_fold"/>
</dbReference>
<accession>A0ABW5VCC9</accession>
<evidence type="ECO:0000313" key="3">
    <source>
        <dbReference type="Proteomes" id="UP001597532"/>
    </source>
</evidence>
<dbReference type="InterPro" id="IPR035986">
    <property type="entry name" value="PKD_dom_sf"/>
</dbReference>
<comment type="caution">
    <text evidence="2">The sequence shown here is derived from an EMBL/GenBank/DDBJ whole genome shotgun (WGS) entry which is preliminary data.</text>
</comment>
<evidence type="ECO:0000313" key="2">
    <source>
        <dbReference type="EMBL" id="MFD2789327.1"/>
    </source>
</evidence>
<evidence type="ECO:0000259" key="1">
    <source>
        <dbReference type="PROSITE" id="PS50093"/>
    </source>
</evidence>
<protein>
    <submittedName>
        <fullName evidence="2">T9SS type B sorting domain-containing protein</fullName>
    </submittedName>
</protein>
<dbReference type="Proteomes" id="UP001597532">
    <property type="component" value="Unassembled WGS sequence"/>
</dbReference>
<dbReference type="NCBIfam" id="TIGR04131">
    <property type="entry name" value="Bac_Flav_CTERM"/>
    <property type="match status" value="1"/>
</dbReference>
<feature type="domain" description="PKD" evidence="1">
    <location>
        <begin position="410"/>
        <end position="480"/>
    </location>
</feature>
<dbReference type="InterPro" id="IPR000601">
    <property type="entry name" value="PKD_dom"/>
</dbReference>
<dbReference type="Pfam" id="PF13585">
    <property type="entry name" value="CHU_C"/>
    <property type="match status" value="1"/>
</dbReference>
<dbReference type="Gene3D" id="2.60.40.10">
    <property type="entry name" value="Immunoglobulins"/>
    <property type="match status" value="1"/>
</dbReference>
<reference evidence="3" key="1">
    <citation type="journal article" date="2019" name="Int. J. Syst. Evol. Microbiol.">
        <title>The Global Catalogue of Microorganisms (GCM) 10K type strain sequencing project: providing services to taxonomists for standard genome sequencing and annotation.</title>
        <authorList>
            <consortium name="The Broad Institute Genomics Platform"/>
            <consortium name="The Broad Institute Genome Sequencing Center for Infectious Disease"/>
            <person name="Wu L."/>
            <person name="Ma J."/>
        </authorList>
    </citation>
    <scope>NUCLEOTIDE SEQUENCE [LARGE SCALE GENOMIC DNA]</scope>
    <source>
        <strain evidence="3">KCTC 52924</strain>
    </source>
</reference>
<proteinExistence type="predicted"/>
<dbReference type="SUPFAM" id="SSF49299">
    <property type="entry name" value="PKD domain"/>
    <property type="match status" value="1"/>
</dbReference>
<dbReference type="CDD" id="cd00146">
    <property type="entry name" value="PKD"/>
    <property type="match status" value="1"/>
</dbReference>
<dbReference type="InterPro" id="IPR022409">
    <property type="entry name" value="PKD/Chitinase_dom"/>
</dbReference>